<organism evidence="1 2">
    <name type="scientific">Colletotrichum costaricense</name>
    <dbReference type="NCBI Taxonomy" id="1209916"/>
    <lineage>
        <taxon>Eukaryota</taxon>
        <taxon>Fungi</taxon>
        <taxon>Dikarya</taxon>
        <taxon>Ascomycota</taxon>
        <taxon>Pezizomycotina</taxon>
        <taxon>Sordariomycetes</taxon>
        <taxon>Hypocreomycetidae</taxon>
        <taxon>Glomerellales</taxon>
        <taxon>Glomerellaceae</taxon>
        <taxon>Colletotrichum</taxon>
        <taxon>Colletotrichum acutatum species complex</taxon>
    </lineage>
</organism>
<evidence type="ECO:0000313" key="1">
    <source>
        <dbReference type="EMBL" id="KAK1509508.1"/>
    </source>
</evidence>
<dbReference type="GeneID" id="85347288"/>
<proteinExistence type="predicted"/>
<sequence length="120" mass="13035">FALLILTCRDLSRLIALTPCPNLTIHQLTAHQPLVSTFHLELTITSNPSAVLHDQPHPHHQPTIHRLPLTIPGSRLLASRPVLRPFLTSCNRACACASASITTATTTTLAKVIKLGLLLE</sequence>
<gene>
    <name evidence="1" type="ORF">CCOS01_15602</name>
</gene>
<reference evidence="1 2" key="1">
    <citation type="submission" date="2016-10" db="EMBL/GenBank/DDBJ databases">
        <title>The genome sequence of Colletotrichum fioriniae PJ7.</title>
        <authorList>
            <person name="Baroncelli R."/>
        </authorList>
    </citation>
    <scope>NUCLEOTIDE SEQUENCE [LARGE SCALE GENOMIC DNA]</scope>
    <source>
        <strain evidence="1 2">IMI 309622</strain>
    </source>
</reference>
<dbReference type="EMBL" id="MOOE01000024">
    <property type="protein sequence ID" value="KAK1509508.1"/>
    <property type="molecule type" value="Genomic_DNA"/>
</dbReference>
<dbReference type="AlphaFoldDB" id="A0AAJ0DTC8"/>
<protein>
    <submittedName>
        <fullName evidence="1">Uncharacterized protein</fullName>
    </submittedName>
</protein>
<dbReference type="Proteomes" id="UP001240678">
    <property type="component" value="Unassembled WGS sequence"/>
</dbReference>
<comment type="caution">
    <text evidence="1">The sequence shown here is derived from an EMBL/GenBank/DDBJ whole genome shotgun (WGS) entry which is preliminary data.</text>
</comment>
<evidence type="ECO:0000313" key="2">
    <source>
        <dbReference type="Proteomes" id="UP001240678"/>
    </source>
</evidence>
<keyword evidence="2" id="KW-1185">Reference proteome</keyword>
<dbReference type="RefSeq" id="XP_060305885.1">
    <property type="nucleotide sequence ID" value="XM_060463741.1"/>
</dbReference>
<feature type="non-terminal residue" evidence="1">
    <location>
        <position position="1"/>
    </location>
</feature>
<name>A0AAJ0DTC8_9PEZI</name>
<accession>A0AAJ0DTC8</accession>